<dbReference type="Pfam" id="PF00535">
    <property type="entry name" value="Glycos_transf_2"/>
    <property type="match status" value="1"/>
</dbReference>
<organism evidence="2">
    <name type="scientific">viral metagenome</name>
    <dbReference type="NCBI Taxonomy" id="1070528"/>
    <lineage>
        <taxon>unclassified sequences</taxon>
        <taxon>metagenomes</taxon>
        <taxon>organismal metagenomes</taxon>
    </lineage>
</organism>
<dbReference type="AlphaFoldDB" id="A0A6C0JTB8"/>
<dbReference type="CDD" id="cd00761">
    <property type="entry name" value="Glyco_tranf_GTA_type"/>
    <property type="match status" value="1"/>
</dbReference>
<evidence type="ECO:0000259" key="1">
    <source>
        <dbReference type="Pfam" id="PF00535"/>
    </source>
</evidence>
<feature type="domain" description="Glycosyltransferase 2-like" evidence="1">
    <location>
        <begin position="14"/>
        <end position="129"/>
    </location>
</feature>
<evidence type="ECO:0000313" key="2">
    <source>
        <dbReference type="EMBL" id="QHU08809.1"/>
    </source>
</evidence>
<accession>A0A6C0JTB8</accession>
<sequence length="250" mass="28566">MTKKVAVVTPCITNEHLTQCFESVQKQSYNNVTHYVIVDGITHWNSVQDIVDNVGVHKTISPIYLSENIGKDFYGHRAFAASSFLVNADIITYLDADNWYESNHVESIVNKISEGYDWTYSLRNIHSKDGKFLCEDNCESLGKWPIYGADSNQMYHIDTSCFGVTLNVALSIGHAWYGKWGADRQFFSALQHFYPKWDCTGEYSMNYRLAGNDNSVNLEFFEKGNDIVGLKYANNFPWQSKNLTTNTEIK</sequence>
<dbReference type="InterPro" id="IPR001173">
    <property type="entry name" value="Glyco_trans_2-like"/>
</dbReference>
<dbReference type="InterPro" id="IPR029044">
    <property type="entry name" value="Nucleotide-diphossugar_trans"/>
</dbReference>
<dbReference type="SUPFAM" id="SSF53448">
    <property type="entry name" value="Nucleotide-diphospho-sugar transferases"/>
    <property type="match status" value="1"/>
</dbReference>
<dbReference type="Gene3D" id="3.90.550.10">
    <property type="entry name" value="Spore Coat Polysaccharide Biosynthesis Protein SpsA, Chain A"/>
    <property type="match status" value="1"/>
</dbReference>
<protein>
    <recommendedName>
        <fullName evidence="1">Glycosyltransferase 2-like domain-containing protein</fullName>
    </recommendedName>
</protein>
<proteinExistence type="predicted"/>
<reference evidence="2" key="1">
    <citation type="journal article" date="2020" name="Nature">
        <title>Giant virus diversity and host interactions through global metagenomics.</title>
        <authorList>
            <person name="Schulz F."/>
            <person name="Roux S."/>
            <person name="Paez-Espino D."/>
            <person name="Jungbluth S."/>
            <person name="Walsh D.A."/>
            <person name="Denef V.J."/>
            <person name="McMahon K.D."/>
            <person name="Konstantinidis K.T."/>
            <person name="Eloe-Fadrosh E.A."/>
            <person name="Kyrpides N.C."/>
            <person name="Woyke T."/>
        </authorList>
    </citation>
    <scope>NUCLEOTIDE SEQUENCE</scope>
    <source>
        <strain evidence="2">GVMAG-S-1064190-84</strain>
    </source>
</reference>
<name>A0A6C0JTB8_9ZZZZ</name>
<dbReference type="EMBL" id="MN740699">
    <property type="protein sequence ID" value="QHU08809.1"/>
    <property type="molecule type" value="Genomic_DNA"/>
</dbReference>